<dbReference type="GO" id="GO:0008932">
    <property type="term" value="F:lytic endotransglycosylase activity"/>
    <property type="evidence" value="ECO:0007669"/>
    <property type="project" value="UniProtKB-UniRule"/>
</dbReference>
<proteinExistence type="inferred from homology"/>
<dbReference type="SUPFAM" id="SSF50685">
    <property type="entry name" value="Barwin-like endoglucanases"/>
    <property type="match status" value="1"/>
</dbReference>
<evidence type="ECO:0000259" key="5">
    <source>
        <dbReference type="Pfam" id="PF03330"/>
    </source>
</evidence>
<evidence type="ECO:0000313" key="6">
    <source>
        <dbReference type="EMBL" id="NVE94108.1"/>
    </source>
</evidence>
<reference evidence="6 7" key="1">
    <citation type="submission" date="2020-06" db="EMBL/GenBank/DDBJ databases">
        <title>Altererythrobacter lutimaris sp. nov., a marine bacterium isolated from a tidal flat.</title>
        <authorList>
            <person name="Kim D."/>
            <person name="Yoo Y."/>
            <person name="Kim J.-J."/>
        </authorList>
    </citation>
    <scope>NUCLEOTIDE SEQUENCE [LARGE SCALE GENOMIC DNA]</scope>
    <source>
        <strain evidence="6 7">JGD-16</strain>
    </source>
</reference>
<feature type="domain" description="RlpA-like protein double-psi beta-barrel" evidence="5">
    <location>
        <begin position="93"/>
        <end position="180"/>
    </location>
</feature>
<evidence type="ECO:0000256" key="1">
    <source>
        <dbReference type="ARBA" id="ARBA00023239"/>
    </source>
</evidence>
<evidence type="ECO:0000256" key="2">
    <source>
        <dbReference type="ARBA" id="ARBA00023316"/>
    </source>
</evidence>
<name>A0A850HBY8_9SPHN</name>
<dbReference type="Pfam" id="PF03330">
    <property type="entry name" value="DPBB_1"/>
    <property type="match status" value="1"/>
</dbReference>
<dbReference type="PANTHER" id="PTHR34183:SF1">
    <property type="entry name" value="ENDOLYTIC PEPTIDOGLYCAN TRANSGLYCOSYLASE RLPA"/>
    <property type="match status" value="1"/>
</dbReference>
<sequence length="185" mass="20233" precursor="true">MERGLHTSTRRWLGAGLAALCLAGTALAQDASEDREFDTATVDDIAEAADFAEAFEAFAEDPPLYQPGDADHAVDLTQIEPERGPRIVRDLGTGTASFYGKRFHGRTTANGERFDMHAMTAAHRTLPFGSKVRVTNPRNGKQVIVRINDRGPFAKGRAIDLSRAAAEEIGMIRRGHARVEMELVE</sequence>
<protein>
    <recommendedName>
        <fullName evidence="3">Endolytic peptidoglycan transglycosylase RlpA</fullName>
        <ecNumber evidence="3">4.2.2.-</ecNumber>
    </recommendedName>
</protein>
<keyword evidence="3" id="KW-0732">Signal</keyword>
<keyword evidence="2 3" id="KW-0961">Cell wall biogenesis/degradation</keyword>
<evidence type="ECO:0000313" key="7">
    <source>
        <dbReference type="Proteomes" id="UP000546031"/>
    </source>
</evidence>
<dbReference type="InterPro" id="IPR036908">
    <property type="entry name" value="RlpA-like_sf"/>
</dbReference>
<dbReference type="Proteomes" id="UP000546031">
    <property type="component" value="Unassembled WGS sequence"/>
</dbReference>
<evidence type="ECO:0000256" key="3">
    <source>
        <dbReference type="HAMAP-Rule" id="MF_02071"/>
    </source>
</evidence>
<keyword evidence="1 3" id="KW-0456">Lyase</keyword>
<keyword evidence="7" id="KW-1185">Reference proteome</keyword>
<dbReference type="InterPro" id="IPR012997">
    <property type="entry name" value="RplA"/>
</dbReference>
<dbReference type="RefSeq" id="WP_176272421.1">
    <property type="nucleotide sequence ID" value="NZ_JABWTA010000001.1"/>
</dbReference>
<dbReference type="GO" id="GO:0071555">
    <property type="term" value="P:cell wall organization"/>
    <property type="evidence" value="ECO:0007669"/>
    <property type="project" value="UniProtKB-KW"/>
</dbReference>
<evidence type="ECO:0000256" key="4">
    <source>
        <dbReference type="RuleBase" id="RU003495"/>
    </source>
</evidence>
<feature type="signal peptide" evidence="3">
    <location>
        <begin position="1"/>
        <end position="28"/>
    </location>
</feature>
<feature type="chain" id="PRO_5033173552" description="Endolytic peptidoglycan transglycosylase RlpA" evidence="3">
    <location>
        <begin position="29"/>
        <end position="185"/>
    </location>
</feature>
<dbReference type="CDD" id="cd22268">
    <property type="entry name" value="DPBB_RlpA-like"/>
    <property type="match status" value="1"/>
</dbReference>
<dbReference type="PANTHER" id="PTHR34183">
    <property type="entry name" value="ENDOLYTIC PEPTIDOGLYCAN TRANSGLYCOSYLASE RLPA"/>
    <property type="match status" value="1"/>
</dbReference>
<dbReference type="HAMAP" id="MF_02071">
    <property type="entry name" value="RlpA"/>
    <property type="match status" value="1"/>
</dbReference>
<dbReference type="Gene3D" id="2.40.40.10">
    <property type="entry name" value="RlpA-like domain"/>
    <property type="match status" value="1"/>
</dbReference>
<gene>
    <name evidence="3" type="primary">rlpA</name>
    <name evidence="6" type="ORF">HUO12_04265</name>
</gene>
<accession>A0A850HBY8</accession>
<dbReference type="GO" id="GO:0000270">
    <property type="term" value="P:peptidoglycan metabolic process"/>
    <property type="evidence" value="ECO:0007669"/>
    <property type="project" value="UniProtKB-UniRule"/>
</dbReference>
<comment type="function">
    <text evidence="3">Lytic transglycosylase with a strong preference for naked glycan strands that lack stem peptides.</text>
</comment>
<dbReference type="AlphaFoldDB" id="A0A850HBY8"/>
<dbReference type="EC" id="4.2.2.-" evidence="3"/>
<dbReference type="InterPro" id="IPR009009">
    <property type="entry name" value="RlpA-like_DPBB"/>
</dbReference>
<comment type="similarity">
    <text evidence="3 4">Belongs to the RlpA family.</text>
</comment>
<comment type="caution">
    <text evidence="6">The sequence shown here is derived from an EMBL/GenBank/DDBJ whole genome shotgun (WGS) entry which is preliminary data.</text>
</comment>
<organism evidence="6 7">
    <name type="scientific">Altererythrobacter lutimaris</name>
    <dbReference type="NCBI Taxonomy" id="2743979"/>
    <lineage>
        <taxon>Bacteria</taxon>
        <taxon>Pseudomonadati</taxon>
        <taxon>Pseudomonadota</taxon>
        <taxon>Alphaproteobacteria</taxon>
        <taxon>Sphingomonadales</taxon>
        <taxon>Erythrobacteraceae</taxon>
        <taxon>Altererythrobacter</taxon>
    </lineage>
</organism>
<dbReference type="InterPro" id="IPR034718">
    <property type="entry name" value="RlpA"/>
</dbReference>
<dbReference type="NCBIfam" id="TIGR00413">
    <property type="entry name" value="rlpA"/>
    <property type="match status" value="1"/>
</dbReference>
<dbReference type="EMBL" id="JABWTA010000001">
    <property type="protein sequence ID" value="NVE94108.1"/>
    <property type="molecule type" value="Genomic_DNA"/>
</dbReference>